<dbReference type="EMBL" id="AFZZ01000173">
    <property type="protein sequence ID" value="EHJ38427.1"/>
    <property type="molecule type" value="Genomic_DNA"/>
</dbReference>
<keyword evidence="1" id="KW-0812">Transmembrane</keyword>
<dbReference type="AlphaFoldDB" id="G6AZG8"/>
<name>G6AZG8_9BACT</name>
<comment type="caution">
    <text evidence="2">The sequence shown here is derived from an EMBL/GenBank/DDBJ whole genome shotgun (WGS) entry which is preliminary data.</text>
</comment>
<proteinExistence type="predicted"/>
<dbReference type="HOGENOM" id="CLU_1883883_0_0_10"/>
<dbReference type="Proteomes" id="UP000004407">
    <property type="component" value="Unassembled WGS sequence"/>
</dbReference>
<sequence length="135" mass="16379">MFFVVFIQLLLILLYMLFQLNYVGFGFLQGLRIRQVRLPLLLLTQKFTHQITELYQLCAFLFHIRRAGKSRFTRFIINVNVVLFQKSPGGRRLVFNRLSGFEAVSFYLFKYIFRYGDFARFHMRYLLHFSWITQK</sequence>
<evidence type="ECO:0000313" key="3">
    <source>
        <dbReference type="Proteomes" id="UP000004407"/>
    </source>
</evidence>
<organism evidence="2 3">
    <name type="scientific">Leyella stercorea DSM 18206</name>
    <dbReference type="NCBI Taxonomy" id="1002367"/>
    <lineage>
        <taxon>Bacteria</taxon>
        <taxon>Pseudomonadati</taxon>
        <taxon>Bacteroidota</taxon>
        <taxon>Bacteroidia</taxon>
        <taxon>Bacteroidales</taxon>
        <taxon>Prevotellaceae</taxon>
        <taxon>Leyella</taxon>
    </lineage>
</organism>
<evidence type="ECO:0000313" key="2">
    <source>
        <dbReference type="EMBL" id="EHJ38427.1"/>
    </source>
</evidence>
<accession>G6AZG8</accession>
<protein>
    <submittedName>
        <fullName evidence="2">Uncharacterized protein</fullName>
    </submittedName>
</protein>
<feature type="transmembrane region" description="Helical" evidence="1">
    <location>
        <begin position="6"/>
        <end position="28"/>
    </location>
</feature>
<evidence type="ECO:0000256" key="1">
    <source>
        <dbReference type="SAM" id="Phobius"/>
    </source>
</evidence>
<keyword evidence="1" id="KW-1133">Transmembrane helix</keyword>
<keyword evidence="1" id="KW-0472">Membrane</keyword>
<gene>
    <name evidence="2" type="ORF">HMPREF0673_02032</name>
</gene>
<reference evidence="2 3" key="1">
    <citation type="submission" date="2011-08" db="EMBL/GenBank/DDBJ databases">
        <authorList>
            <person name="Weinstock G."/>
            <person name="Sodergren E."/>
            <person name="Clifton S."/>
            <person name="Fulton L."/>
            <person name="Fulton B."/>
            <person name="Courtney L."/>
            <person name="Fronick C."/>
            <person name="Harrison M."/>
            <person name="Strong C."/>
            <person name="Farmer C."/>
            <person name="Delahaunty K."/>
            <person name="Markovic C."/>
            <person name="Hall O."/>
            <person name="Minx P."/>
            <person name="Tomlinson C."/>
            <person name="Mitreva M."/>
            <person name="Hou S."/>
            <person name="Chen J."/>
            <person name="Wollam A."/>
            <person name="Pepin K.H."/>
            <person name="Johnson M."/>
            <person name="Bhonagiri V."/>
            <person name="Zhang X."/>
            <person name="Suruliraj S."/>
            <person name="Warren W."/>
            <person name="Chinwalla A."/>
            <person name="Mardis E.R."/>
            <person name="Wilson R.K."/>
        </authorList>
    </citation>
    <scope>NUCLEOTIDE SEQUENCE [LARGE SCALE GENOMIC DNA]</scope>
    <source>
        <strain evidence="2 3">DSM 18206</strain>
    </source>
</reference>